<dbReference type="Pfam" id="PF02801">
    <property type="entry name" value="Ketoacyl-synt_C"/>
    <property type="match status" value="1"/>
</dbReference>
<dbReference type="Gene3D" id="3.40.366.10">
    <property type="entry name" value="Malonyl-Coenzyme A Acyl Carrier Protein, domain 2"/>
    <property type="match status" value="2"/>
</dbReference>
<evidence type="ECO:0000256" key="6">
    <source>
        <dbReference type="SAM" id="MobiDB-lite"/>
    </source>
</evidence>
<feature type="region of interest" description="N-terminal hotdog fold" evidence="5">
    <location>
        <begin position="780"/>
        <end position="898"/>
    </location>
</feature>
<dbReference type="PANTHER" id="PTHR43775:SF20">
    <property type="entry name" value="HYBRID PKS-NRPS SYNTHETASE APDA"/>
    <property type="match status" value="1"/>
</dbReference>
<accession>A0AA39QRZ7</accession>
<dbReference type="Pfam" id="PF08659">
    <property type="entry name" value="KR"/>
    <property type="match status" value="1"/>
</dbReference>
<keyword evidence="1" id="KW-0596">Phosphopantetheine</keyword>
<reference evidence="9" key="1">
    <citation type="submission" date="2023-03" db="EMBL/GenBank/DDBJ databases">
        <title>Complete genome of Cladonia borealis.</title>
        <authorList>
            <person name="Park H."/>
        </authorList>
    </citation>
    <scope>NUCLEOTIDE SEQUENCE</scope>
    <source>
        <strain evidence="9">ANT050790</strain>
    </source>
</reference>
<dbReference type="SUPFAM" id="SSF51735">
    <property type="entry name" value="NAD(P)-binding Rossmann-fold domains"/>
    <property type="match status" value="1"/>
</dbReference>
<dbReference type="Gene3D" id="3.40.50.150">
    <property type="entry name" value="Vaccinia Virus protein VP39"/>
    <property type="match status" value="1"/>
</dbReference>
<dbReference type="InterPro" id="IPR013216">
    <property type="entry name" value="Methyltransf_11"/>
</dbReference>
<evidence type="ECO:0000313" key="10">
    <source>
        <dbReference type="Proteomes" id="UP001166286"/>
    </source>
</evidence>
<dbReference type="InterPro" id="IPR013968">
    <property type="entry name" value="PKS_KR"/>
</dbReference>
<dbReference type="PANTHER" id="PTHR43775">
    <property type="entry name" value="FATTY ACID SYNTHASE"/>
    <property type="match status" value="1"/>
</dbReference>
<feature type="region of interest" description="Disordered" evidence="6">
    <location>
        <begin position="2091"/>
        <end position="2132"/>
    </location>
</feature>
<dbReference type="SUPFAM" id="SSF53901">
    <property type="entry name" value="Thiolase-like"/>
    <property type="match status" value="2"/>
</dbReference>
<name>A0AA39QRZ7_9LECA</name>
<evidence type="ECO:0000256" key="1">
    <source>
        <dbReference type="ARBA" id="ARBA00022450"/>
    </source>
</evidence>
<dbReference type="InterPro" id="IPR049552">
    <property type="entry name" value="PKS_DH_N"/>
</dbReference>
<evidence type="ECO:0000256" key="5">
    <source>
        <dbReference type="PROSITE-ProRule" id="PRU01363"/>
    </source>
</evidence>
<dbReference type="InterPro" id="IPR042104">
    <property type="entry name" value="PKS_dehydratase_sf"/>
</dbReference>
<dbReference type="SMART" id="SM00827">
    <property type="entry name" value="PKS_AT"/>
    <property type="match status" value="1"/>
</dbReference>
<dbReference type="InterPro" id="IPR014030">
    <property type="entry name" value="Ketoacyl_synth_N"/>
</dbReference>
<feature type="region of interest" description="C-terminal hotdog fold" evidence="5">
    <location>
        <begin position="913"/>
        <end position="1066"/>
    </location>
</feature>
<keyword evidence="3" id="KW-0808">Transferase</keyword>
<keyword evidence="10" id="KW-1185">Reference proteome</keyword>
<dbReference type="SMART" id="SM00826">
    <property type="entry name" value="PKS_DH"/>
    <property type="match status" value="1"/>
</dbReference>
<dbReference type="InterPro" id="IPR006162">
    <property type="entry name" value="Ppantetheine_attach_site"/>
</dbReference>
<dbReference type="CDD" id="cd00833">
    <property type="entry name" value="PKS"/>
    <property type="match status" value="1"/>
</dbReference>
<evidence type="ECO:0000259" key="8">
    <source>
        <dbReference type="PROSITE" id="PS52019"/>
    </source>
</evidence>
<dbReference type="InterPro" id="IPR049900">
    <property type="entry name" value="PKS_mFAS_DH"/>
</dbReference>
<dbReference type="Gene3D" id="3.40.50.720">
    <property type="entry name" value="NAD(P)-binding Rossmann-like Domain"/>
    <property type="match status" value="1"/>
</dbReference>
<dbReference type="InterPro" id="IPR020841">
    <property type="entry name" value="PKS_Beta-ketoAc_synthase_dom"/>
</dbReference>
<gene>
    <name evidence="9" type="ORF">JMJ35_010675</name>
</gene>
<dbReference type="Gene3D" id="3.30.70.3290">
    <property type="match status" value="2"/>
</dbReference>
<dbReference type="InterPro" id="IPR014043">
    <property type="entry name" value="Acyl_transferase_dom"/>
</dbReference>
<dbReference type="Pfam" id="PF00109">
    <property type="entry name" value="ketoacyl-synt"/>
    <property type="match status" value="1"/>
</dbReference>
<dbReference type="Proteomes" id="UP001166286">
    <property type="component" value="Unassembled WGS sequence"/>
</dbReference>
<dbReference type="SMART" id="SM00822">
    <property type="entry name" value="PKS_KR"/>
    <property type="match status" value="1"/>
</dbReference>
<dbReference type="InterPro" id="IPR014031">
    <property type="entry name" value="Ketoacyl_synth_C"/>
</dbReference>
<dbReference type="Pfam" id="PF08241">
    <property type="entry name" value="Methyltransf_11"/>
    <property type="match status" value="1"/>
</dbReference>
<keyword evidence="2" id="KW-0597">Phosphoprotein</keyword>
<dbReference type="GO" id="GO:0006633">
    <property type="term" value="P:fatty acid biosynthetic process"/>
    <property type="evidence" value="ECO:0007669"/>
    <property type="project" value="InterPro"/>
</dbReference>
<evidence type="ECO:0000259" key="7">
    <source>
        <dbReference type="PROSITE" id="PS52004"/>
    </source>
</evidence>
<dbReference type="InterPro" id="IPR018201">
    <property type="entry name" value="Ketoacyl_synth_AS"/>
</dbReference>
<evidence type="ECO:0000313" key="9">
    <source>
        <dbReference type="EMBL" id="KAK0506975.1"/>
    </source>
</evidence>
<dbReference type="SUPFAM" id="SSF53335">
    <property type="entry name" value="S-adenosyl-L-methionine-dependent methyltransferases"/>
    <property type="match status" value="1"/>
</dbReference>
<feature type="active site" description="Proton donor; for dehydratase activity" evidence="5">
    <location>
        <position position="976"/>
    </location>
</feature>
<dbReference type="GO" id="GO:0008757">
    <property type="term" value="F:S-adenosylmethionine-dependent methyltransferase activity"/>
    <property type="evidence" value="ECO:0007669"/>
    <property type="project" value="InterPro"/>
</dbReference>
<dbReference type="InterPro" id="IPR050091">
    <property type="entry name" value="PKS_NRPS_Biosynth_Enz"/>
</dbReference>
<dbReference type="PROSITE" id="PS00012">
    <property type="entry name" value="PHOSPHOPANTETHEINE"/>
    <property type="match status" value="1"/>
</dbReference>
<dbReference type="InterPro" id="IPR016039">
    <property type="entry name" value="Thiolase-like"/>
</dbReference>
<sequence>MDTKGANCQEIAIIGSGCCFPGRANSPSQLWNLVRDPSQLAEPIPLDRFSVQGFYHESGQYHGHFNVKEAYFLAGEGVHRRFDAPFFGMNPAEAMCLDPQCRLLLETVYEALEGAGLTIEKLQGSNTAVYTGQMVADYDQIMMRDSDDSLGTYHASGTSHAIFSNRIFYFFDWHGPSMTIDTACSSSLVAVHQVVQQLRTGHSRVAIAAGANLLMDPKCFISLSSLTMLSPDGRSRMWDADAKGFNTGLGCSGRTMQPKTQLIRDCYLRAGLDLANTAHRPRYFECHGTGTLAGDAAEAKAISSASFPKAVLAGTDTGRYPQRLVVGSIKSIIGHTEGTVGLAGILKASLALQNATLPPNLLFNRLNPRIKPFYNDLKLSVASNPWPFVTNGSPRRASLNSFGIGGANVHAILESYETGELATPSGTPSKVAVFTPFVFSVFSEISLVAILERWYQYLRDNSDSVNLRDLAYTLHSRRTCFQVTTAIVAPSVENLSRKIAKFKDAEKDADTPTIIRIPRPKAPQSGGPRFLGIITGQGAQFAGMGIELLKSSKVASQVIERLETRLLQLPIADRPTWPLMQELEKEPSSSRIAYHSYHMLPCSEAYLNSMAELDVYVDNGGRSTWFSSVLNGEDMSGRQKLLKGTYCDSNMIRPVQFEKAITNACTVLGPFDCALEVGPHPTLKGPALQTIQEVSGTELPYTGLFHRSASAIESVAEGFGYIWSRLGKDAIDLQRYDQFVTGGSPCRLLKGLPTYAWNHDEYWNESRYAKAIRLQPGPVHELLGHMTPDSNEQDMRWRHVLKPTNIPWLMGHRLQNQIVFPAAGYASRLELSGVEFGRALVFEVDDSNVKVVTSLADIVRRGLDLIEASFRYHAADGKADSSLNLMATARVTIFLGEAFDKALPARAPKPPNLLKVRPGDFCAASRDLEYQWAGPFVTLDKLERKLGATVEGLECFPLSRASAHDDIEAFATVVCDVALPDPQLETAADNPIMEEQREPAEQFERMAGYIVRKLVREAPADYSSLVEGHHARLLFASEVISSARAGHIVLWRPKWENETYEQLMLACQPYAITVEMKILRLIGDSLPDIFEAIKPSIKLDNALTEEFFSDALGPVEPNRSWAAPHLHKMVFKTLDIRQNPVAQGFVEHSYDLIVASLVLYSKSGLEQTLQNARRLLKPGGHLAILELTQVQSSVCPLIFGAIPGLWLGADEDRVIWPGMSLSDWDHLLQGSGFSSYDTSTPATLEQSCIAPFTVLLSQAMDGKMSFLRSPLKFESDEFFEPCTLIEELVIIGGASFEVAQLIRQIKDLVQNHCGNIRTIRTLSDLPRLNIASRTTVLSLTELEVPIFQQLNHEQWEALKGMIIVTGVLLWITHGRRARNPFANIMSGIMRSVIREVPTISYQMLDFEDASRMDPHSLSEALLRLQAEIVWQRQDNMRTSIENEVVLNEEGQLTIPRLIINKGLNDRYNSSKRAIRDRFKPHQQNISIVPVDSQSGYELMQEPEPSFEDGTVGARMEVKLSLLSAVRVAEFGCMFLKPERGLATILANDARLIGVHVVFVTVSLPGEMPSGDPNWLNIHPPTADRVISRLLPTGISAFVNFAVEKGKKSVSSRIQSLLSSHCRKDSTKTLFTDEAWVPPDSQIDQIQKRLQDAMARATLTVAETNQIDNLMLPRIQPGSLAEPHNSPAPFSLIDWTECSDVAVKIRSIDTQISFSRRKTYWFAGLSGGLGLALCDWMARHGANYFVISSRQPKIHDSWCEMMRELGVVLKIASCDVTIKDQVTALHSEICRTMPPIAGVVQGSMVLEDTAIRAMTVENFLRGTKPKVEGSIHLNDLFQESTLDFFVFFSSIVSVIGRPGQCNYSGANAFMTSLAEQRRRRGLAASIIHIGPIYGIGYAAQLEEPIYSRSAFRSTAMIPTCERDFYQLFAEALIAGRPGSSWNTVELFSGARRISKHDVDRPVWEAEPLMSHFVRNSEGFLQAKADSQSRVPLRMQLARAYDRGQLYELVLDAFLPKLYSLFQLDPSKATKDTLVGMRLDEMGIDSLLAVGIRGWFMKTIEANIPVLKILSGIPIGNLIVMATNNIPKRLVPNLESNEDTKPEVDALDLAAPHKGSEHPETDSSSTPDSCGASK</sequence>
<proteinExistence type="predicted"/>
<dbReference type="GO" id="GO:0004312">
    <property type="term" value="F:fatty acid synthase activity"/>
    <property type="evidence" value="ECO:0007669"/>
    <property type="project" value="TreeGrafter"/>
</dbReference>
<dbReference type="InterPro" id="IPR036291">
    <property type="entry name" value="NAD(P)-bd_dom_sf"/>
</dbReference>
<dbReference type="InterPro" id="IPR016035">
    <property type="entry name" value="Acyl_Trfase/lysoPLipase"/>
</dbReference>
<dbReference type="InterPro" id="IPR057326">
    <property type="entry name" value="KR_dom"/>
</dbReference>
<dbReference type="InterPro" id="IPR020807">
    <property type="entry name" value="PKS_DH"/>
</dbReference>
<dbReference type="CDD" id="cd02440">
    <property type="entry name" value="AdoMet_MTases"/>
    <property type="match status" value="1"/>
</dbReference>
<dbReference type="SUPFAM" id="SSF52151">
    <property type="entry name" value="FabD/lysophospholipase-like"/>
    <property type="match status" value="1"/>
</dbReference>
<evidence type="ECO:0008006" key="11">
    <source>
        <dbReference type="Google" id="ProtNLM"/>
    </source>
</evidence>
<dbReference type="PROSITE" id="PS00606">
    <property type="entry name" value="KS3_1"/>
    <property type="match status" value="1"/>
</dbReference>
<comment type="caution">
    <text evidence="9">The sequence shown here is derived from an EMBL/GenBank/DDBJ whole genome shotgun (WGS) entry which is preliminary data.</text>
</comment>
<protein>
    <recommendedName>
        <fullName evidence="11">Polyketide synthase</fullName>
    </recommendedName>
</protein>
<feature type="active site" description="Proton acceptor; for dehydratase activity" evidence="5">
    <location>
        <position position="812"/>
    </location>
</feature>
<dbReference type="InterPro" id="IPR032821">
    <property type="entry name" value="PKS_assoc"/>
</dbReference>
<dbReference type="PROSITE" id="PS52019">
    <property type="entry name" value="PKS_MFAS_DH"/>
    <property type="match status" value="1"/>
</dbReference>
<dbReference type="GO" id="GO:0044550">
    <property type="term" value="P:secondary metabolite biosynthetic process"/>
    <property type="evidence" value="ECO:0007669"/>
    <property type="project" value="TreeGrafter"/>
</dbReference>
<feature type="domain" description="PKS/mFAS DH" evidence="8">
    <location>
        <begin position="780"/>
        <end position="1066"/>
    </location>
</feature>
<dbReference type="SMART" id="SM00825">
    <property type="entry name" value="PKS_KS"/>
    <property type="match status" value="1"/>
</dbReference>
<dbReference type="PROSITE" id="PS52004">
    <property type="entry name" value="KS3_2"/>
    <property type="match status" value="1"/>
</dbReference>
<evidence type="ECO:0000256" key="3">
    <source>
        <dbReference type="ARBA" id="ARBA00022679"/>
    </source>
</evidence>
<dbReference type="Pfam" id="PF21089">
    <property type="entry name" value="PKS_DH_N"/>
    <property type="match status" value="1"/>
</dbReference>
<keyword evidence="4" id="KW-0511">Multifunctional enzyme</keyword>
<evidence type="ECO:0000256" key="2">
    <source>
        <dbReference type="ARBA" id="ARBA00022553"/>
    </source>
</evidence>
<organism evidence="9 10">
    <name type="scientific">Cladonia borealis</name>
    <dbReference type="NCBI Taxonomy" id="184061"/>
    <lineage>
        <taxon>Eukaryota</taxon>
        <taxon>Fungi</taxon>
        <taxon>Dikarya</taxon>
        <taxon>Ascomycota</taxon>
        <taxon>Pezizomycotina</taxon>
        <taxon>Lecanoromycetes</taxon>
        <taxon>OSLEUM clade</taxon>
        <taxon>Lecanoromycetidae</taxon>
        <taxon>Lecanorales</taxon>
        <taxon>Lecanorineae</taxon>
        <taxon>Cladoniaceae</taxon>
        <taxon>Cladonia</taxon>
    </lineage>
</organism>
<dbReference type="Gene3D" id="3.10.129.110">
    <property type="entry name" value="Polyketide synthase dehydratase"/>
    <property type="match status" value="1"/>
</dbReference>
<dbReference type="InterPro" id="IPR029063">
    <property type="entry name" value="SAM-dependent_MTases_sf"/>
</dbReference>
<dbReference type="Pfam" id="PF16197">
    <property type="entry name" value="KAsynt_C_assoc"/>
    <property type="match status" value="1"/>
</dbReference>
<dbReference type="EMBL" id="JAFEKC020000026">
    <property type="protein sequence ID" value="KAK0506975.1"/>
    <property type="molecule type" value="Genomic_DNA"/>
</dbReference>
<dbReference type="Gene3D" id="3.40.47.10">
    <property type="match status" value="2"/>
</dbReference>
<dbReference type="InterPro" id="IPR001227">
    <property type="entry name" value="Ac_transferase_dom_sf"/>
</dbReference>
<dbReference type="GO" id="GO:0004315">
    <property type="term" value="F:3-oxoacyl-[acyl-carrier-protein] synthase activity"/>
    <property type="evidence" value="ECO:0007669"/>
    <property type="project" value="InterPro"/>
</dbReference>
<evidence type="ECO:0000256" key="4">
    <source>
        <dbReference type="ARBA" id="ARBA00023268"/>
    </source>
</evidence>
<feature type="domain" description="Ketosynthase family 3 (KS3)" evidence="7">
    <location>
        <begin position="8"/>
        <end position="415"/>
    </location>
</feature>